<proteinExistence type="predicted"/>
<comment type="caution">
    <text evidence="1">The sequence shown here is derived from an EMBL/GenBank/DDBJ whole genome shotgun (WGS) entry which is preliminary data.</text>
</comment>
<gene>
    <name evidence="1" type="ORF">BJX66DRAFT_293074</name>
</gene>
<sequence length="76" mass="8564">MARTRAEILSSSYSYSAGCFWDPRTRRTSSLCLIPIHLVYLSSCFSRRLISVGDYQVPMLLVPSPRLPSESYCPSS</sequence>
<name>A0ABR4GKE6_9EURO</name>
<organism evidence="1 2">
    <name type="scientific">Aspergillus keveii</name>
    <dbReference type="NCBI Taxonomy" id="714993"/>
    <lineage>
        <taxon>Eukaryota</taxon>
        <taxon>Fungi</taxon>
        <taxon>Dikarya</taxon>
        <taxon>Ascomycota</taxon>
        <taxon>Pezizomycotina</taxon>
        <taxon>Eurotiomycetes</taxon>
        <taxon>Eurotiomycetidae</taxon>
        <taxon>Eurotiales</taxon>
        <taxon>Aspergillaceae</taxon>
        <taxon>Aspergillus</taxon>
        <taxon>Aspergillus subgen. Nidulantes</taxon>
    </lineage>
</organism>
<accession>A0ABR4GKE6</accession>
<protein>
    <submittedName>
        <fullName evidence="1">Uncharacterized protein</fullName>
    </submittedName>
</protein>
<evidence type="ECO:0000313" key="2">
    <source>
        <dbReference type="Proteomes" id="UP001610563"/>
    </source>
</evidence>
<keyword evidence="2" id="KW-1185">Reference proteome</keyword>
<reference evidence="1 2" key="1">
    <citation type="submission" date="2024-07" db="EMBL/GenBank/DDBJ databases">
        <title>Section-level genome sequencing and comparative genomics of Aspergillus sections Usti and Cavernicolus.</title>
        <authorList>
            <consortium name="Lawrence Berkeley National Laboratory"/>
            <person name="Nybo J.L."/>
            <person name="Vesth T.C."/>
            <person name="Theobald S."/>
            <person name="Frisvad J.C."/>
            <person name="Larsen T.O."/>
            <person name="Kjaerboelling I."/>
            <person name="Rothschild-Mancinelli K."/>
            <person name="Lyhne E.K."/>
            <person name="Kogle M.E."/>
            <person name="Barry K."/>
            <person name="Clum A."/>
            <person name="Na H."/>
            <person name="Ledsgaard L."/>
            <person name="Lin J."/>
            <person name="Lipzen A."/>
            <person name="Kuo A."/>
            <person name="Riley R."/>
            <person name="Mondo S."/>
            <person name="Labutti K."/>
            <person name="Haridas S."/>
            <person name="Pangalinan J."/>
            <person name="Salamov A.A."/>
            <person name="Simmons B.A."/>
            <person name="Magnuson J.K."/>
            <person name="Chen J."/>
            <person name="Drula E."/>
            <person name="Henrissat B."/>
            <person name="Wiebenga A."/>
            <person name="Lubbers R.J."/>
            <person name="Gomes A.C."/>
            <person name="Makela M.R."/>
            <person name="Stajich J."/>
            <person name="Grigoriev I.V."/>
            <person name="Mortensen U.H."/>
            <person name="De Vries R.P."/>
            <person name="Baker S.E."/>
            <person name="Andersen M.R."/>
        </authorList>
    </citation>
    <scope>NUCLEOTIDE SEQUENCE [LARGE SCALE GENOMIC DNA]</scope>
    <source>
        <strain evidence="1 2">CBS 209.92</strain>
    </source>
</reference>
<evidence type="ECO:0000313" key="1">
    <source>
        <dbReference type="EMBL" id="KAL2799527.1"/>
    </source>
</evidence>
<dbReference type="EMBL" id="JBFTWV010000007">
    <property type="protein sequence ID" value="KAL2799527.1"/>
    <property type="molecule type" value="Genomic_DNA"/>
</dbReference>
<dbReference type="Proteomes" id="UP001610563">
    <property type="component" value="Unassembled WGS sequence"/>
</dbReference>